<dbReference type="OrthoDB" id="6265533at2"/>
<name>A0A2T3JRN9_9GAMM</name>
<dbReference type="Proteomes" id="UP000240987">
    <property type="component" value="Unassembled WGS sequence"/>
</dbReference>
<protein>
    <submittedName>
        <fullName evidence="1">DUF4156 domain-containing protein</fullName>
    </submittedName>
</protein>
<organism evidence="1 2">
    <name type="scientific">Photobacterium frigidiphilum</name>
    <dbReference type="NCBI Taxonomy" id="264736"/>
    <lineage>
        <taxon>Bacteria</taxon>
        <taxon>Pseudomonadati</taxon>
        <taxon>Pseudomonadota</taxon>
        <taxon>Gammaproteobacteria</taxon>
        <taxon>Vibrionales</taxon>
        <taxon>Vibrionaceae</taxon>
        <taxon>Photobacterium</taxon>
    </lineage>
</organism>
<evidence type="ECO:0000313" key="1">
    <source>
        <dbReference type="EMBL" id="PSU51747.1"/>
    </source>
</evidence>
<reference evidence="1 2" key="1">
    <citation type="submission" date="2018-01" db="EMBL/GenBank/DDBJ databases">
        <title>Whole genome sequencing of Histamine producing bacteria.</title>
        <authorList>
            <person name="Butler K."/>
        </authorList>
    </citation>
    <scope>NUCLEOTIDE SEQUENCE [LARGE SCALE GENOMIC DNA]</scope>
    <source>
        <strain evidence="1 2">JCM 12947</strain>
    </source>
</reference>
<comment type="caution">
    <text evidence="1">The sequence shown here is derived from an EMBL/GenBank/DDBJ whole genome shotgun (WGS) entry which is preliminary data.</text>
</comment>
<dbReference type="EMBL" id="PYMJ01000001">
    <property type="protein sequence ID" value="PSU51747.1"/>
    <property type="molecule type" value="Genomic_DNA"/>
</dbReference>
<proteinExistence type="predicted"/>
<dbReference type="AlphaFoldDB" id="A0A2T3JRN9"/>
<keyword evidence="2" id="KW-1185">Reference proteome</keyword>
<dbReference type="RefSeq" id="WP_107241177.1">
    <property type="nucleotide sequence ID" value="NZ_PYMJ01000001.1"/>
</dbReference>
<accession>A0A2T3JRN9</accession>
<dbReference type="InterPro" id="IPR025294">
    <property type="entry name" value="DUF4156"/>
</dbReference>
<dbReference type="PROSITE" id="PS51257">
    <property type="entry name" value="PROKAR_LIPOPROTEIN"/>
    <property type="match status" value="1"/>
</dbReference>
<gene>
    <name evidence="1" type="ORF">C9J12_02040</name>
</gene>
<dbReference type="Pfam" id="PF13698">
    <property type="entry name" value="DUF4156"/>
    <property type="match status" value="1"/>
</dbReference>
<sequence length="110" mass="12180">MKEIYFIGLLSFLLVGCETTALHHDGKPVQVTWNDTQHMSECEPKGTIVASQGTWYNYWLLNDGDLTEAVLNNLRNKAGQLGANTIHLYAPQTFGTSVTMTANSYLCPKA</sequence>
<evidence type="ECO:0000313" key="2">
    <source>
        <dbReference type="Proteomes" id="UP000240987"/>
    </source>
</evidence>